<dbReference type="Pfam" id="PF00815">
    <property type="entry name" value="Histidinol_dh"/>
    <property type="match status" value="1"/>
</dbReference>
<keyword evidence="5" id="KW-0368">Histidine biosynthesis</keyword>
<accession>A0ABT6X6L8</accession>
<dbReference type="PANTHER" id="PTHR21256:SF2">
    <property type="entry name" value="HISTIDINE BIOSYNTHESIS TRIFUNCTIONAL PROTEIN"/>
    <property type="match status" value="1"/>
</dbReference>
<evidence type="ECO:0000256" key="6">
    <source>
        <dbReference type="PIRNR" id="PIRNR000099"/>
    </source>
</evidence>
<dbReference type="InterPro" id="IPR022695">
    <property type="entry name" value="Histidinol_DH_monofunct"/>
</dbReference>
<evidence type="ECO:0000256" key="4">
    <source>
        <dbReference type="ARBA" id="ARBA00023002"/>
    </source>
</evidence>
<keyword evidence="5" id="KW-0028">Amino-acid biosynthesis</keyword>
<comment type="catalytic activity">
    <reaction evidence="5">
        <text>L-histidinol + 2 NAD(+) + H2O = L-histidine + 2 NADH + 3 H(+)</text>
        <dbReference type="Rhea" id="RHEA:20641"/>
        <dbReference type="ChEBI" id="CHEBI:15377"/>
        <dbReference type="ChEBI" id="CHEBI:15378"/>
        <dbReference type="ChEBI" id="CHEBI:57540"/>
        <dbReference type="ChEBI" id="CHEBI:57595"/>
        <dbReference type="ChEBI" id="CHEBI:57699"/>
        <dbReference type="ChEBI" id="CHEBI:57945"/>
        <dbReference type="EC" id="1.1.1.23"/>
    </reaction>
</comment>
<dbReference type="GO" id="GO:0004399">
    <property type="term" value="F:histidinol dehydrogenase activity"/>
    <property type="evidence" value="ECO:0007669"/>
    <property type="project" value="UniProtKB-EC"/>
</dbReference>
<feature type="binding site" evidence="5">
    <location>
        <position position="139"/>
    </location>
    <ligand>
        <name>NAD(+)</name>
        <dbReference type="ChEBI" id="CHEBI:57540"/>
    </ligand>
</feature>
<feature type="binding site" evidence="5">
    <location>
        <position position="271"/>
    </location>
    <ligand>
        <name>substrate</name>
    </ligand>
</feature>
<feature type="binding site" evidence="5">
    <location>
        <position position="271"/>
    </location>
    <ligand>
        <name>Zn(2+)</name>
        <dbReference type="ChEBI" id="CHEBI:29105"/>
    </ligand>
</feature>
<dbReference type="Proteomes" id="UP001431902">
    <property type="component" value="Unassembled WGS sequence"/>
</dbReference>
<comment type="cofactor">
    <cofactor evidence="5">
        <name>Zn(2+)</name>
        <dbReference type="ChEBI" id="CHEBI:29105"/>
    </cofactor>
    <text evidence="5">Binds 1 zinc ion per subunit.</text>
</comment>
<feature type="binding site" evidence="5">
    <location>
        <position position="429"/>
    </location>
    <ligand>
        <name>substrate</name>
    </ligand>
</feature>
<keyword evidence="4 5" id="KW-0560">Oxidoreductase</keyword>
<keyword evidence="5" id="KW-0520">NAD</keyword>
<dbReference type="PRINTS" id="PR00083">
    <property type="entry name" value="HOLDHDRGNASE"/>
</dbReference>
<sequence>MGLHAKPMQLSTLDAGFEAAFAARLHWSAATDAAIEQRVADILADVQKRGDAAVLDYTQRFDGLQAADVKALEITQAELQAALDSLPAAQRDALQAAAARVRKYHEAQKKASGESWSYRDEDGTLLGQKVTPLDRVGIYVPGGKAAYPSSVLMNALPAHVAGVQDIIMVVPTPQGVRNPLVLAAACVAGVSRAFTVGGAQAVAALAYGTATIPKVDKITGPGNAYVASAKKRVFGTVGIDMIAGPSEILVLADGTTPAEWVAMDLFSQAEHDELAQSILLCPDAAYIAEVQAAIDRLLPEMPRREIIAKSLNDRGALILTRSMEEACDISNRIAPEHLEVSSRDPHRWEPLLRHAGAIFLGAFTSESLGDYCAGPNHVLPTSGTARFSSPLGVYDFQKRSSLIEVSEAGAQPLGRIAAELAYGEGLQAHARAAELRLNPVPPMREPQ</sequence>
<feature type="binding site" evidence="5">
    <location>
        <position position="246"/>
    </location>
    <ligand>
        <name>substrate</name>
    </ligand>
</feature>
<name>A0ABT6X6L8_9BURK</name>
<comment type="pathway">
    <text evidence="5">Amino-acid biosynthesis; L-histidine biosynthesis; L-histidine from 5-phospho-alpha-D-ribose 1-diphosphate: step 9/9.</text>
</comment>
<feature type="binding site" evidence="5">
    <location>
        <position position="370"/>
    </location>
    <ligand>
        <name>substrate</name>
    </ligand>
</feature>
<keyword evidence="3 5" id="KW-0862">Zinc</keyword>
<evidence type="ECO:0000256" key="1">
    <source>
        <dbReference type="ARBA" id="ARBA00010178"/>
    </source>
</evidence>
<dbReference type="RefSeq" id="WP_283224164.1">
    <property type="nucleotide sequence ID" value="NZ_JASGBH010000005.1"/>
</dbReference>
<dbReference type="PROSITE" id="PS00611">
    <property type="entry name" value="HISOL_DEHYDROGENASE"/>
    <property type="match status" value="1"/>
</dbReference>
<dbReference type="InterPro" id="IPR001692">
    <property type="entry name" value="Histidinol_DH_CS"/>
</dbReference>
<dbReference type="HAMAP" id="MF_01024">
    <property type="entry name" value="HisD"/>
    <property type="match status" value="1"/>
</dbReference>
<keyword evidence="9" id="KW-1185">Reference proteome</keyword>
<dbReference type="NCBIfam" id="TIGR00069">
    <property type="entry name" value="hisD"/>
    <property type="match status" value="1"/>
</dbReference>
<evidence type="ECO:0000313" key="8">
    <source>
        <dbReference type="EMBL" id="MDI9233768.1"/>
    </source>
</evidence>
<protein>
    <recommendedName>
        <fullName evidence="5">Histidinol dehydrogenase</fullName>
        <shortName evidence="5">HDH</shortName>
        <ecNumber evidence="5">1.1.1.23</ecNumber>
    </recommendedName>
</protein>
<feature type="binding site" evidence="5">
    <location>
        <position position="337"/>
    </location>
    <ligand>
        <name>substrate</name>
    </ligand>
</feature>
<dbReference type="InterPro" id="IPR012131">
    <property type="entry name" value="Hstdl_DH"/>
</dbReference>
<dbReference type="CDD" id="cd06572">
    <property type="entry name" value="Histidinol_dh"/>
    <property type="match status" value="1"/>
</dbReference>
<dbReference type="InterPro" id="IPR016161">
    <property type="entry name" value="Ald_DH/histidinol_DH"/>
</dbReference>
<dbReference type="EMBL" id="JASGBH010000005">
    <property type="protein sequence ID" value="MDI9233768.1"/>
    <property type="molecule type" value="Genomic_DNA"/>
</dbReference>
<feature type="binding site" evidence="5">
    <location>
        <position position="268"/>
    </location>
    <ligand>
        <name>Zn(2+)</name>
        <dbReference type="ChEBI" id="CHEBI:29105"/>
    </ligand>
</feature>
<reference evidence="8" key="1">
    <citation type="submission" date="2023-05" db="EMBL/GenBank/DDBJ databases">
        <title>Limnohabitans sp. strain HM2-2 Genome sequencing and assembly.</title>
        <authorList>
            <person name="Jung Y."/>
        </authorList>
    </citation>
    <scope>NUCLEOTIDE SEQUENCE</scope>
    <source>
        <strain evidence="8">HM2-2</strain>
    </source>
</reference>
<dbReference type="Gene3D" id="3.40.50.1980">
    <property type="entry name" value="Nitrogenase molybdenum iron protein domain"/>
    <property type="match status" value="2"/>
</dbReference>
<evidence type="ECO:0000256" key="7">
    <source>
        <dbReference type="RuleBase" id="RU004175"/>
    </source>
</evidence>
<evidence type="ECO:0000256" key="5">
    <source>
        <dbReference type="HAMAP-Rule" id="MF_01024"/>
    </source>
</evidence>
<gene>
    <name evidence="5 8" type="primary">hisD</name>
    <name evidence="8" type="ORF">QLQ16_07960</name>
</gene>
<feature type="active site" description="Proton acceptor" evidence="5">
    <location>
        <position position="336"/>
    </location>
</feature>
<dbReference type="PANTHER" id="PTHR21256">
    <property type="entry name" value="HISTIDINOL DEHYDROGENASE HDH"/>
    <property type="match status" value="1"/>
</dbReference>
<feature type="active site" description="Proton acceptor" evidence="5">
    <location>
        <position position="337"/>
    </location>
</feature>
<comment type="caution">
    <text evidence="8">The sequence shown here is derived from an EMBL/GenBank/DDBJ whole genome shotgun (WGS) entry which is preliminary data.</text>
</comment>
<feature type="binding site" evidence="5">
    <location>
        <position position="370"/>
    </location>
    <ligand>
        <name>Zn(2+)</name>
        <dbReference type="ChEBI" id="CHEBI:29105"/>
    </ligand>
</feature>
<dbReference type="EC" id="1.1.1.23" evidence="5"/>
<comment type="similarity">
    <text evidence="1 5 6 7">Belongs to the histidinol dehydrogenase family.</text>
</comment>
<feature type="binding site" evidence="5">
    <location>
        <position position="429"/>
    </location>
    <ligand>
        <name>Zn(2+)</name>
        <dbReference type="ChEBI" id="CHEBI:29105"/>
    </ligand>
</feature>
<keyword evidence="2 5" id="KW-0479">Metal-binding</keyword>
<feature type="binding site" evidence="5">
    <location>
        <position position="424"/>
    </location>
    <ligand>
        <name>substrate</name>
    </ligand>
</feature>
<evidence type="ECO:0000313" key="9">
    <source>
        <dbReference type="Proteomes" id="UP001431902"/>
    </source>
</evidence>
<evidence type="ECO:0000256" key="2">
    <source>
        <dbReference type="ARBA" id="ARBA00022723"/>
    </source>
</evidence>
<organism evidence="8 9">
    <name type="scientific">Limnohabitans lacus</name>
    <dbReference type="NCBI Taxonomy" id="3045173"/>
    <lineage>
        <taxon>Bacteria</taxon>
        <taxon>Pseudomonadati</taxon>
        <taxon>Pseudomonadota</taxon>
        <taxon>Betaproteobacteria</taxon>
        <taxon>Burkholderiales</taxon>
        <taxon>Comamonadaceae</taxon>
        <taxon>Limnohabitans</taxon>
    </lineage>
</organism>
<proteinExistence type="inferred from homology"/>
<comment type="function">
    <text evidence="5">Catalyzes the sequential NAD-dependent oxidations of L-histidinol to L-histidinaldehyde and then to L-histidine.</text>
</comment>
<feature type="binding site" evidence="5">
    <location>
        <position position="223"/>
    </location>
    <ligand>
        <name>NAD(+)</name>
        <dbReference type="ChEBI" id="CHEBI:57540"/>
    </ligand>
</feature>
<feature type="binding site" evidence="5">
    <location>
        <position position="200"/>
    </location>
    <ligand>
        <name>NAD(+)</name>
        <dbReference type="ChEBI" id="CHEBI:57540"/>
    </ligand>
</feature>
<dbReference type="Gene3D" id="1.20.5.1300">
    <property type="match status" value="1"/>
</dbReference>
<evidence type="ECO:0000256" key="3">
    <source>
        <dbReference type="ARBA" id="ARBA00022833"/>
    </source>
</evidence>
<feature type="binding site" evidence="5">
    <location>
        <position position="268"/>
    </location>
    <ligand>
        <name>substrate</name>
    </ligand>
</feature>
<dbReference type="SUPFAM" id="SSF53720">
    <property type="entry name" value="ALDH-like"/>
    <property type="match status" value="1"/>
</dbReference>
<dbReference type="PIRSF" id="PIRSF000099">
    <property type="entry name" value="Histidinol_dh"/>
    <property type="match status" value="1"/>
</dbReference>